<proteinExistence type="predicted"/>
<keyword evidence="2" id="KW-1185">Reference proteome</keyword>
<reference evidence="2" key="1">
    <citation type="journal article" date="2017" name="Nat. Ecol. Evol.">
        <title>Genome expansion and lineage-specific genetic innovations in the forest pathogenic fungi Armillaria.</title>
        <authorList>
            <person name="Sipos G."/>
            <person name="Prasanna A.N."/>
            <person name="Walter M.C."/>
            <person name="O'Connor E."/>
            <person name="Balint B."/>
            <person name="Krizsan K."/>
            <person name="Kiss B."/>
            <person name="Hess J."/>
            <person name="Varga T."/>
            <person name="Slot J."/>
            <person name="Riley R."/>
            <person name="Boka B."/>
            <person name="Rigling D."/>
            <person name="Barry K."/>
            <person name="Lee J."/>
            <person name="Mihaltcheva S."/>
            <person name="LaButti K."/>
            <person name="Lipzen A."/>
            <person name="Waldron R."/>
            <person name="Moloney N.M."/>
            <person name="Sperisen C."/>
            <person name="Kredics L."/>
            <person name="Vagvoelgyi C."/>
            <person name="Patrignani A."/>
            <person name="Fitzpatrick D."/>
            <person name="Nagy I."/>
            <person name="Doyle S."/>
            <person name="Anderson J.B."/>
            <person name="Grigoriev I.V."/>
            <person name="Gueldener U."/>
            <person name="Muensterkoetter M."/>
            <person name="Nagy L.G."/>
        </authorList>
    </citation>
    <scope>NUCLEOTIDE SEQUENCE [LARGE SCALE GENOMIC DNA]</scope>
    <source>
        <strain evidence="2">28-4</strain>
    </source>
</reference>
<name>A0A2H3CT98_9AGAR</name>
<dbReference type="AlphaFoldDB" id="A0A2H3CT98"/>
<dbReference type="Proteomes" id="UP000218334">
    <property type="component" value="Unassembled WGS sequence"/>
</dbReference>
<evidence type="ECO:0000313" key="2">
    <source>
        <dbReference type="Proteomes" id="UP000218334"/>
    </source>
</evidence>
<accession>A0A2H3CT98</accession>
<sequence length="163" mass="18366">MWCGNHRHTGHTETYTVSNAGRPRSMDLSAVRLVSIRATQPFSDLLAHGLCFASSTEGYAPYRVSRLGSQTAALINANTQHLFSVRARAGTYIVWQRARTAAHAIQLDIQSIHQISAWQRSFKELRNVLWTPLRSLCAFLCPLFCSSSRHLPLRQDVRFGPPF</sequence>
<organism evidence="1 2">
    <name type="scientific">Armillaria solidipes</name>
    <dbReference type="NCBI Taxonomy" id="1076256"/>
    <lineage>
        <taxon>Eukaryota</taxon>
        <taxon>Fungi</taxon>
        <taxon>Dikarya</taxon>
        <taxon>Basidiomycota</taxon>
        <taxon>Agaricomycotina</taxon>
        <taxon>Agaricomycetes</taxon>
        <taxon>Agaricomycetidae</taxon>
        <taxon>Agaricales</taxon>
        <taxon>Marasmiineae</taxon>
        <taxon>Physalacriaceae</taxon>
        <taxon>Armillaria</taxon>
    </lineage>
</organism>
<gene>
    <name evidence="1" type="ORF">ARMSODRAFT_44461</name>
</gene>
<protein>
    <submittedName>
        <fullName evidence="1">Uncharacterized protein</fullName>
    </submittedName>
</protein>
<dbReference type="EMBL" id="KZ293415">
    <property type="protein sequence ID" value="PBK78526.1"/>
    <property type="molecule type" value="Genomic_DNA"/>
</dbReference>
<evidence type="ECO:0000313" key="1">
    <source>
        <dbReference type="EMBL" id="PBK78526.1"/>
    </source>
</evidence>